<name>X1V5J2_9ZZZZ</name>
<dbReference type="Gene3D" id="3.40.50.720">
    <property type="entry name" value="NAD(P)-binding Rossmann-like Domain"/>
    <property type="match status" value="1"/>
</dbReference>
<dbReference type="EMBL" id="BARW01036278">
    <property type="protein sequence ID" value="GAJ25058.1"/>
    <property type="molecule type" value="Genomic_DNA"/>
</dbReference>
<proteinExistence type="predicted"/>
<dbReference type="InterPro" id="IPR045886">
    <property type="entry name" value="ThiF/MoeB/HesA"/>
</dbReference>
<dbReference type="SUPFAM" id="SSF69572">
    <property type="entry name" value="Activating enzymes of the ubiquitin-like proteins"/>
    <property type="match status" value="1"/>
</dbReference>
<organism evidence="2">
    <name type="scientific">marine sediment metagenome</name>
    <dbReference type="NCBI Taxonomy" id="412755"/>
    <lineage>
        <taxon>unclassified sequences</taxon>
        <taxon>metagenomes</taxon>
        <taxon>ecological metagenomes</taxon>
    </lineage>
</organism>
<dbReference type="AlphaFoldDB" id="X1V5J2"/>
<dbReference type="PANTHER" id="PTHR43267:SF3">
    <property type="entry name" value="THIF PROTEIN"/>
    <property type="match status" value="1"/>
</dbReference>
<reference evidence="2" key="1">
    <citation type="journal article" date="2014" name="Front. Microbiol.">
        <title>High frequency of phylogenetically diverse reductive dehalogenase-homologous genes in deep subseafloor sedimentary metagenomes.</title>
        <authorList>
            <person name="Kawai M."/>
            <person name="Futagami T."/>
            <person name="Toyoda A."/>
            <person name="Takaki Y."/>
            <person name="Nishi S."/>
            <person name="Hori S."/>
            <person name="Arai W."/>
            <person name="Tsubouchi T."/>
            <person name="Morono Y."/>
            <person name="Uchiyama I."/>
            <person name="Ito T."/>
            <person name="Fujiyama A."/>
            <person name="Inagaki F."/>
            <person name="Takami H."/>
        </authorList>
    </citation>
    <scope>NUCLEOTIDE SEQUENCE</scope>
    <source>
        <strain evidence="2">Expedition CK06-06</strain>
    </source>
</reference>
<evidence type="ECO:0000313" key="2">
    <source>
        <dbReference type="EMBL" id="GAJ25058.1"/>
    </source>
</evidence>
<dbReference type="GO" id="GO:0061504">
    <property type="term" value="P:cyclic threonylcarbamoyladenosine biosynthetic process"/>
    <property type="evidence" value="ECO:0007669"/>
    <property type="project" value="TreeGrafter"/>
</dbReference>
<accession>X1V5J2</accession>
<sequence length="123" mass="13632">MLKDIQKEGQKKLAKSRVVVIGCGALGTTIANNLVRSGIGHVKLVDRDIIELNNLQRQNLFNEHDVGLPKASIAAEKLKDVNSEIKIDSVIDDVTHKNIESLIKDVDVVLDGTDNMLIRFFDK</sequence>
<dbReference type="GO" id="GO:0008641">
    <property type="term" value="F:ubiquitin-like modifier activating enzyme activity"/>
    <property type="evidence" value="ECO:0007669"/>
    <property type="project" value="InterPro"/>
</dbReference>
<protein>
    <recommendedName>
        <fullName evidence="1">THIF-type NAD/FAD binding fold domain-containing protein</fullName>
    </recommendedName>
</protein>
<evidence type="ECO:0000259" key="1">
    <source>
        <dbReference type="Pfam" id="PF00899"/>
    </source>
</evidence>
<comment type="caution">
    <text evidence="2">The sequence shown here is derived from an EMBL/GenBank/DDBJ whole genome shotgun (WGS) entry which is preliminary data.</text>
</comment>
<dbReference type="InterPro" id="IPR000594">
    <property type="entry name" value="ThiF_NAD_FAD-bd"/>
</dbReference>
<gene>
    <name evidence="2" type="ORF">S12H4_56356</name>
</gene>
<feature type="domain" description="THIF-type NAD/FAD binding fold" evidence="1">
    <location>
        <begin position="2"/>
        <end position="120"/>
    </location>
</feature>
<dbReference type="InterPro" id="IPR035985">
    <property type="entry name" value="Ubiquitin-activating_enz"/>
</dbReference>
<dbReference type="PANTHER" id="PTHR43267">
    <property type="entry name" value="TRNA THREONYLCARBAMOYLADENOSINE DEHYDRATASE"/>
    <property type="match status" value="1"/>
</dbReference>
<dbReference type="Pfam" id="PF00899">
    <property type="entry name" value="ThiF"/>
    <property type="match status" value="1"/>
</dbReference>
<dbReference type="GO" id="GO:0061503">
    <property type="term" value="F:tRNA threonylcarbamoyladenosine dehydratase"/>
    <property type="evidence" value="ECO:0007669"/>
    <property type="project" value="TreeGrafter"/>
</dbReference>